<name>D2BU32_DICZ5</name>
<dbReference type="KEGG" id="ddc:Dd586_0999"/>
<dbReference type="STRING" id="590409.Dd586_0999"/>
<reference evidence="1" key="1">
    <citation type="submission" date="2009-12" db="EMBL/GenBank/DDBJ databases">
        <title>Complete sequence of Dickeya dadantii Ech586.</title>
        <authorList>
            <consortium name="US DOE Joint Genome Institute"/>
            <person name="Lucas S."/>
            <person name="Copeland A."/>
            <person name="Lapidus A."/>
            <person name="Glavina del Rio T."/>
            <person name="Tice H."/>
            <person name="Bruce D."/>
            <person name="Goodwin L."/>
            <person name="Pitluck S."/>
            <person name="Munk A.C."/>
            <person name="Brettin T."/>
            <person name="Detter J.C."/>
            <person name="Han C."/>
            <person name="Tapia R."/>
            <person name="Larimer F."/>
            <person name="Land M."/>
            <person name="Hauser L."/>
            <person name="Kyrpides N."/>
            <person name="Mikhailova N."/>
            <person name="Balakrishnan V."/>
            <person name="Glasner J."/>
            <person name="Perna N.T."/>
        </authorList>
    </citation>
    <scope>NUCLEOTIDE SEQUENCE [LARGE SCALE GENOMIC DNA]</scope>
    <source>
        <strain evidence="1">Ech586</strain>
    </source>
</reference>
<dbReference type="AlphaFoldDB" id="D2BU32"/>
<accession>D2BU32</accession>
<dbReference type="Proteomes" id="UP000001446">
    <property type="component" value="Chromosome"/>
</dbReference>
<evidence type="ECO:0000313" key="1">
    <source>
        <dbReference type="EMBL" id="ACZ75884.1"/>
    </source>
</evidence>
<dbReference type="EMBL" id="CP001836">
    <property type="protein sequence ID" value="ACZ75884.1"/>
    <property type="molecule type" value="Genomic_DNA"/>
</dbReference>
<organism evidence="1 2">
    <name type="scientific">Dickeya zeae (strain Ech586)</name>
    <name type="common">Dickeya dadantii (strain Ech586)</name>
    <dbReference type="NCBI Taxonomy" id="590409"/>
    <lineage>
        <taxon>Bacteria</taxon>
        <taxon>Pseudomonadati</taxon>
        <taxon>Pseudomonadota</taxon>
        <taxon>Gammaproteobacteria</taxon>
        <taxon>Enterobacterales</taxon>
        <taxon>Pectobacteriaceae</taxon>
        <taxon>Dickeya</taxon>
        <taxon>Dickeya parazeae</taxon>
    </lineage>
</organism>
<evidence type="ECO:0000313" key="2">
    <source>
        <dbReference type="Proteomes" id="UP000001446"/>
    </source>
</evidence>
<proteinExistence type="predicted"/>
<sequence length="57" mass="6440">MPLHENAESRFRECLRRMNLPNLLIKRLCLVLVSFSDVPGWSHGEIKKPAARPLAGA</sequence>
<dbReference type="HOGENOM" id="CLU_2989346_0_0_6"/>
<protein>
    <submittedName>
        <fullName evidence="1">Uncharacterized protein</fullName>
    </submittedName>
</protein>
<keyword evidence="2" id="KW-1185">Reference proteome</keyword>
<gene>
    <name evidence="1" type="ordered locus">Dd586_0999</name>
</gene>